<dbReference type="InterPro" id="IPR046947">
    <property type="entry name" value="LytR-like"/>
</dbReference>
<accession>A0A1B1Y6N1</accession>
<gene>
    <name evidence="3" type="ORF">AXE80_09090</name>
</gene>
<dbReference type="PANTHER" id="PTHR37299">
    <property type="entry name" value="TRANSCRIPTIONAL REGULATOR-RELATED"/>
    <property type="match status" value="1"/>
</dbReference>
<dbReference type="InterPro" id="IPR007492">
    <property type="entry name" value="LytTR_DNA-bd_dom"/>
</dbReference>
<dbReference type="EMBL" id="CP014224">
    <property type="protein sequence ID" value="ANW96423.1"/>
    <property type="molecule type" value="Genomic_DNA"/>
</dbReference>
<evidence type="ECO:0000256" key="1">
    <source>
        <dbReference type="SAM" id="Phobius"/>
    </source>
</evidence>
<dbReference type="AlphaFoldDB" id="A0A1B1Y6N1"/>
<dbReference type="KEGG" id="wfu:AXE80_09090"/>
<dbReference type="GO" id="GO:0000156">
    <property type="term" value="F:phosphorelay response regulator activity"/>
    <property type="evidence" value="ECO:0007669"/>
    <property type="project" value="InterPro"/>
</dbReference>
<dbReference type="Pfam" id="PF04397">
    <property type="entry name" value="LytTR"/>
    <property type="match status" value="1"/>
</dbReference>
<keyword evidence="1" id="KW-0812">Transmembrane</keyword>
<dbReference type="RefSeq" id="WP_068826519.1">
    <property type="nucleotide sequence ID" value="NZ_CP014224.1"/>
</dbReference>
<keyword evidence="1" id="KW-1133">Transmembrane helix</keyword>
<feature type="transmembrane region" description="Helical" evidence="1">
    <location>
        <begin position="127"/>
        <end position="146"/>
    </location>
</feature>
<evidence type="ECO:0000313" key="4">
    <source>
        <dbReference type="Proteomes" id="UP000092967"/>
    </source>
</evidence>
<dbReference type="SMART" id="SM00850">
    <property type="entry name" value="LytTR"/>
    <property type="match status" value="1"/>
</dbReference>
<name>A0A1B1Y6N1_9FLAO</name>
<organism evidence="3 4">
    <name type="scientific">Wenyingzhuangia fucanilytica</name>
    <dbReference type="NCBI Taxonomy" id="1790137"/>
    <lineage>
        <taxon>Bacteria</taxon>
        <taxon>Pseudomonadati</taxon>
        <taxon>Bacteroidota</taxon>
        <taxon>Flavobacteriia</taxon>
        <taxon>Flavobacteriales</taxon>
        <taxon>Flavobacteriaceae</taxon>
        <taxon>Wenyingzhuangia</taxon>
    </lineage>
</organism>
<dbReference type="OrthoDB" id="1118393at2"/>
<dbReference type="PROSITE" id="PS50930">
    <property type="entry name" value="HTH_LYTTR"/>
    <property type="match status" value="1"/>
</dbReference>
<protein>
    <recommendedName>
        <fullName evidence="2">HTH LytTR-type domain-containing protein</fullName>
    </recommendedName>
</protein>
<feature type="transmembrane region" description="Helical" evidence="1">
    <location>
        <begin position="53"/>
        <end position="74"/>
    </location>
</feature>
<feature type="transmembrane region" description="Helical" evidence="1">
    <location>
        <begin position="95"/>
        <end position="115"/>
    </location>
</feature>
<dbReference type="PANTHER" id="PTHR37299:SF1">
    <property type="entry name" value="STAGE 0 SPORULATION PROTEIN A HOMOLOG"/>
    <property type="match status" value="1"/>
</dbReference>
<evidence type="ECO:0000313" key="3">
    <source>
        <dbReference type="EMBL" id="ANW96423.1"/>
    </source>
</evidence>
<dbReference type="Gene3D" id="2.40.50.1020">
    <property type="entry name" value="LytTr DNA-binding domain"/>
    <property type="match status" value="1"/>
</dbReference>
<keyword evidence="4" id="KW-1185">Reference proteome</keyword>
<dbReference type="STRING" id="1790137.AXE80_09090"/>
<feature type="transmembrane region" description="Helical" evidence="1">
    <location>
        <begin position="21"/>
        <end position="41"/>
    </location>
</feature>
<sequence>MIKQFKVWLNKPYFLIDKLSVKLSMTLGVGLFTFLFLYIFQPFGIDQVINANIFLIVGYGVLVSLSLFISYFILPKIFPVYFNLRNWTVQKEATFLLVSFLIITTINYIYHNVFISDYMPAFSYPKFMASVFSIGVFPVMLIIFLVEKHLQSQLNISSHKIIEEIRKEKKEIITIESDNIKETPLTLNIDDFLYAQSNNNYTTIVYLLEGKPKKTLMRVTLKKVEDFLTTYPQFIRCHRSFLVNKNEVLKTEGNARATVVILNHIQEPIPISRSFPKEKLIS</sequence>
<proteinExistence type="predicted"/>
<keyword evidence="1" id="KW-0472">Membrane</keyword>
<evidence type="ECO:0000259" key="2">
    <source>
        <dbReference type="PROSITE" id="PS50930"/>
    </source>
</evidence>
<reference evidence="3 4" key="1">
    <citation type="submission" date="2016-02" db="EMBL/GenBank/DDBJ databases">
        <authorList>
            <person name="Wen L."/>
            <person name="He K."/>
            <person name="Yang H."/>
        </authorList>
    </citation>
    <scope>NUCLEOTIDE SEQUENCE [LARGE SCALE GENOMIC DNA]</scope>
    <source>
        <strain evidence="3 4">CZ1127</strain>
    </source>
</reference>
<dbReference type="GO" id="GO:0003677">
    <property type="term" value="F:DNA binding"/>
    <property type="evidence" value="ECO:0007669"/>
    <property type="project" value="InterPro"/>
</dbReference>
<feature type="domain" description="HTH LytTR-type" evidence="2">
    <location>
        <begin position="179"/>
        <end position="282"/>
    </location>
</feature>
<dbReference type="Proteomes" id="UP000092967">
    <property type="component" value="Chromosome"/>
</dbReference>